<evidence type="ECO:0000313" key="3">
    <source>
        <dbReference type="Proteomes" id="UP000193642"/>
    </source>
</evidence>
<organism evidence="2 3">
    <name type="scientific">Rhizoclosmatium globosum</name>
    <dbReference type="NCBI Taxonomy" id="329046"/>
    <lineage>
        <taxon>Eukaryota</taxon>
        <taxon>Fungi</taxon>
        <taxon>Fungi incertae sedis</taxon>
        <taxon>Chytridiomycota</taxon>
        <taxon>Chytridiomycota incertae sedis</taxon>
        <taxon>Chytridiomycetes</taxon>
        <taxon>Chytridiales</taxon>
        <taxon>Chytriomycetaceae</taxon>
        <taxon>Rhizoclosmatium</taxon>
    </lineage>
</organism>
<dbReference type="Pfam" id="PF03372">
    <property type="entry name" value="Exo_endo_phos"/>
    <property type="match status" value="1"/>
</dbReference>
<sequence length="166" mass="18152">MTQQPTINELNQLSIAEETQLLNACPNTDSGDGSLRVLSWNILAQCLIKRDQFPYVSVAPNSPNPLSQKTRAPRICSVLGSLGFDAAALQEVDVDQWTAILSPSLVAAGFDVEHFRKNPEKKGGHGLAFVWRKDWCVVKTLTSTLTHALTASLESILRSFTSMSIP</sequence>
<reference evidence="2 3" key="1">
    <citation type="submission" date="2016-07" db="EMBL/GenBank/DDBJ databases">
        <title>Pervasive Adenine N6-methylation of Active Genes in Fungi.</title>
        <authorList>
            <consortium name="DOE Joint Genome Institute"/>
            <person name="Mondo S.J."/>
            <person name="Dannebaum R.O."/>
            <person name="Kuo R.C."/>
            <person name="Labutti K."/>
            <person name="Haridas S."/>
            <person name="Kuo A."/>
            <person name="Salamov A."/>
            <person name="Ahrendt S.R."/>
            <person name="Lipzen A."/>
            <person name="Sullivan W."/>
            <person name="Andreopoulos W.B."/>
            <person name="Clum A."/>
            <person name="Lindquist E."/>
            <person name="Daum C."/>
            <person name="Ramamoorthy G.K."/>
            <person name="Gryganskyi A."/>
            <person name="Culley D."/>
            <person name="Magnuson J.K."/>
            <person name="James T.Y."/>
            <person name="O'Malley M.A."/>
            <person name="Stajich J.E."/>
            <person name="Spatafora J.W."/>
            <person name="Visel A."/>
            <person name="Grigoriev I.V."/>
        </authorList>
    </citation>
    <scope>NUCLEOTIDE SEQUENCE [LARGE SCALE GENOMIC DNA]</scope>
    <source>
        <strain evidence="2 3">JEL800</strain>
    </source>
</reference>
<dbReference type="PANTHER" id="PTHR12121:SF36">
    <property type="entry name" value="ENDONUCLEASE_EXONUCLEASE_PHOSPHATASE DOMAIN-CONTAINING PROTEIN"/>
    <property type="match status" value="1"/>
</dbReference>
<proteinExistence type="predicted"/>
<name>A0A1Y2D0B8_9FUNG</name>
<protein>
    <recommendedName>
        <fullName evidence="1">Endonuclease/exonuclease/phosphatase domain-containing protein</fullName>
    </recommendedName>
</protein>
<evidence type="ECO:0000259" key="1">
    <source>
        <dbReference type="Pfam" id="PF03372"/>
    </source>
</evidence>
<dbReference type="InterPro" id="IPR036691">
    <property type="entry name" value="Endo/exonu/phosph_ase_sf"/>
</dbReference>
<dbReference type="Gene3D" id="3.60.10.10">
    <property type="entry name" value="Endonuclease/exonuclease/phosphatase"/>
    <property type="match status" value="1"/>
</dbReference>
<accession>A0A1Y2D0B8</accession>
<dbReference type="EMBL" id="MCGO01000003">
    <property type="protein sequence ID" value="ORY52637.1"/>
    <property type="molecule type" value="Genomic_DNA"/>
</dbReference>
<feature type="domain" description="Endonuclease/exonuclease/phosphatase" evidence="1">
    <location>
        <begin position="38"/>
        <end position="147"/>
    </location>
</feature>
<dbReference type="GO" id="GO:0000175">
    <property type="term" value="F:3'-5'-RNA exonuclease activity"/>
    <property type="evidence" value="ECO:0007669"/>
    <property type="project" value="TreeGrafter"/>
</dbReference>
<dbReference type="OrthoDB" id="428734at2759"/>
<dbReference type="SUPFAM" id="SSF56219">
    <property type="entry name" value="DNase I-like"/>
    <property type="match status" value="1"/>
</dbReference>
<gene>
    <name evidence="2" type="ORF">BCR33DRAFT_711898</name>
</gene>
<dbReference type="PANTHER" id="PTHR12121">
    <property type="entry name" value="CARBON CATABOLITE REPRESSOR PROTEIN 4"/>
    <property type="match status" value="1"/>
</dbReference>
<keyword evidence="3" id="KW-1185">Reference proteome</keyword>
<dbReference type="InterPro" id="IPR005135">
    <property type="entry name" value="Endo/exonuclease/phosphatase"/>
</dbReference>
<dbReference type="AlphaFoldDB" id="A0A1Y2D0B8"/>
<evidence type="ECO:0000313" key="2">
    <source>
        <dbReference type="EMBL" id="ORY52637.1"/>
    </source>
</evidence>
<dbReference type="InterPro" id="IPR050410">
    <property type="entry name" value="CCR4/nocturin_mRNA_transcr"/>
</dbReference>
<comment type="caution">
    <text evidence="2">The sequence shown here is derived from an EMBL/GenBank/DDBJ whole genome shotgun (WGS) entry which is preliminary data.</text>
</comment>
<dbReference type="Proteomes" id="UP000193642">
    <property type="component" value="Unassembled WGS sequence"/>
</dbReference>